<keyword evidence="3 4" id="KW-0067">ATP-binding</keyword>
<dbReference type="PANTHER" id="PTHR43334">
    <property type="entry name" value="ACETATE--COA LIGASE [ADP-FORMING]"/>
    <property type="match status" value="1"/>
</dbReference>
<evidence type="ECO:0000256" key="2">
    <source>
        <dbReference type="ARBA" id="ARBA00022741"/>
    </source>
</evidence>
<keyword evidence="2 4" id="KW-0547">Nucleotide-binding</keyword>
<keyword evidence="7" id="KW-1185">Reference proteome</keyword>
<dbReference type="SUPFAM" id="SSF56059">
    <property type="entry name" value="Glutathione synthetase ATP-binding domain-like"/>
    <property type="match status" value="1"/>
</dbReference>
<accession>S5ZUL4</accession>
<evidence type="ECO:0000256" key="3">
    <source>
        <dbReference type="ARBA" id="ARBA00022840"/>
    </source>
</evidence>
<keyword evidence="1" id="KW-0436">Ligase</keyword>
<dbReference type="InterPro" id="IPR011761">
    <property type="entry name" value="ATP-grasp"/>
</dbReference>
<evidence type="ECO:0000313" key="6">
    <source>
        <dbReference type="EMBL" id="AGT34689.1"/>
    </source>
</evidence>
<dbReference type="HOGENOM" id="CLU_063044_1_1_2"/>
<gene>
    <name evidence="6" type="ORF">N186_01465</name>
</gene>
<dbReference type="InterPro" id="IPR051538">
    <property type="entry name" value="Acyl-CoA_Synth/Transferase"/>
</dbReference>
<dbReference type="GO" id="GO:0016874">
    <property type="term" value="F:ligase activity"/>
    <property type="evidence" value="ECO:0007669"/>
    <property type="project" value="UniProtKB-KW"/>
</dbReference>
<dbReference type="KEGG" id="thb:N186_01465"/>
<dbReference type="Gene3D" id="3.30.470.20">
    <property type="entry name" value="ATP-grasp fold, B domain"/>
    <property type="match status" value="1"/>
</dbReference>
<dbReference type="GO" id="GO:0046872">
    <property type="term" value="F:metal ion binding"/>
    <property type="evidence" value="ECO:0007669"/>
    <property type="project" value="InterPro"/>
</dbReference>
<dbReference type="PANTHER" id="PTHR43334:SF1">
    <property type="entry name" value="3-HYDROXYPROPIONATE--COA LIGASE [ADP-FORMING]"/>
    <property type="match status" value="1"/>
</dbReference>
<dbReference type="GO" id="GO:0005524">
    <property type="term" value="F:ATP binding"/>
    <property type="evidence" value="ECO:0007669"/>
    <property type="project" value="UniProtKB-UniRule"/>
</dbReference>
<sequence length="233" mass="26056">MTKMNPEEIFKAALAENRKHLSLLEAFEVIESYGLPLARYIYIKEGDEIKDIRDLSFPVVLKADSPDIVHKTELGAVKANIRSLDELKTAISQMRQKILEKNPAVKIRGYIVQEQVSNAHEVIIGGLNDEQFGPVVAFGLGGIFVEILKDVVFDIAPITIAQAQELILKIKGYQILEGYRGLPKANIKLLAEVLSKASQMFAENAKYIKEMDLNPTFVSSEWVKIADARFALK</sequence>
<organism evidence="6 7">
    <name type="scientific">Thermofilum adornatum</name>
    <dbReference type="NCBI Taxonomy" id="1365176"/>
    <lineage>
        <taxon>Archaea</taxon>
        <taxon>Thermoproteota</taxon>
        <taxon>Thermoprotei</taxon>
        <taxon>Thermofilales</taxon>
        <taxon>Thermofilaceae</taxon>
        <taxon>Thermofilum</taxon>
    </lineage>
</organism>
<dbReference type="AlphaFoldDB" id="S5ZUL4"/>
<feature type="domain" description="ATP-grasp" evidence="5">
    <location>
        <begin position="27"/>
        <end position="63"/>
    </location>
</feature>
<dbReference type="eggNOG" id="arCOG01338">
    <property type="taxonomic scope" value="Archaea"/>
</dbReference>
<dbReference type="Gene3D" id="3.30.1490.20">
    <property type="entry name" value="ATP-grasp fold, A domain"/>
    <property type="match status" value="1"/>
</dbReference>
<evidence type="ECO:0000256" key="4">
    <source>
        <dbReference type="PROSITE-ProRule" id="PRU00409"/>
    </source>
</evidence>
<dbReference type="PATRIC" id="fig|1365176.7.peg.293"/>
<evidence type="ECO:0000313" key="7">
    <source>
        <dbReference type="Proteomes" id="UP000015543"/>
    </source>
</evidence>
<reference evidence="6 7" key="1">
    <citation type="journal article" date="2013" name="Genome Announc.">
        <title>Complete Genomic Sequence of 'Thermofilum adornatus' Strain 1910bT, a Hyperthermophilic Anaerobic Organotrophic Crenarchaeon.</title>
        <authorList>
            <person name="Dominova I.N."/>
            <person name="Kublanov I.V."/>
            <person name="Podosokorskaya O.A."/>
            <person name="Derbikova K.S."/>
            <person name="Patrushev M.V."/>
            <person name="Toshchakov S.V."/>
        </authorList>
    </citation>
    <scope>NUCLEOTIDE SEQUENCE [LARGE SCALE GENOMIC DNA]</scope>
    <source>
        <strain evidence="7">1910b</strain>
    </source>
</reference>
<dbReference type="Pfam" id="PF13549">
    <property type="entry name" value="ATP-grasp_5"/>
    <property type="match status" value="1"/>
</dbReference>
<dbReference type="EMBL" id="CP006646">
    <property type="protein sequence ID" value="AGT34689.1"/>
    <property type="molecule type" value="Genomic_DNA"/>
</dbReference>
<protein>
    <recommendedName>
        <fullName evidence="5">ATP-grasp domain-containing protein</fullName>
    </recommendedName>
</protein>
<dbReference type="PROSITE" id="PS50975">
    <property type="entry name" value="ATP_GRASP"/>
    <property type="match status" value="1"/>
</dbReference>
<name>S5ZUL4_9CREN</name>
<dbReference type="InterPro" id="IPR013815">
    <property type="entry name" value="ATP_grasp_subdomain_1"/>
</dbReference>
<proteinExistence type="predicted"/>
<evidence type="ECO:0000256" key="1">
    <source>
        <dbReference type="ARBA" id="ARBA00022598"/>
    </source>
</evidence>
<dbReference type="Proteomes" id="UP000015543">
    <property type="component" value="Chromosome"/>
</dbReference>
<evidence type="ECO:0000259" key="5">
    <source>
        <dbReference type="PROSITE" id="PS50975"/>
    </source>
</evidence>